<dbReference type="Proteomes" id="UP000295292">
    <property type="component" value="Unassembled WGS sequence"/>
</dbReference>
<dbReference type="GO" id="GO:0016757">
    <property type="term" value="F:glycosyltransferase activity"/>
    <property type="evidence" value="ECO:0007669"/>
    <property type="project" value="UniProtKB-KW"/>
</dbReference>
<keyword evidence="2" id="KW-0328">Glycosyltransferase</keyword>
<comment type="caution">
    <text evidence="5">The sequence shown here is derived from an EMBL/GenBank/DDBJ whole genome shotgun (WGS) entry which is preliminary data.</text>
</comment>
<evidence type="ECO:0000256" key="2">
    <source>
        <dbReference type="ARBA" id="ARBA00022676"/>
    </source>
</evidence>
<gene>
    <name evidence="5" type="ORF">CLV99_4555</name>
</gene>
<dbReference type="SUPFAM" id="SSF53448">
    <property type="entry name" value="Nucleotide-diphospho-sugar transferases"/>
    <property type="match status" value="1"/>
</dbReference>
<sequence length="341" mass="39946">MQHRYNIIILNWNGWNDTQKCIESILNETIENNYTIVLVDNGSEVSEVQNIELYCKEHFKYPIIDDSDLFLSDKVLISEEFASYNSRDKIIFIRNNENLGFAAGNNVALKFLMKSNEQYAVLLNNDTEIVENALGKMFDVLKQNNRIAAVVPQIRYYEPNDVIWNCGGMINWLGVRKYDYALMNYNEVPQEGLKKIDYGTGCTLFLDLKQTGILTEKFFFGEEDFELAFRLRKENKDIVCLYNAIIYHKVGASRVKVSEARIGNMVYHYSQRLSNLKEQLIFPIWCLSVLAHLLSSLRLLYKEPFFKLSIFVNMWKDVLKNVKNIKKFEKSDYLRISTKKY</sequence>
<dbReference type="PANTHER" id="PTHR43179:SF12">
    <property type="entry name" value="GALACTOFURANOSYLTRANSFERASE GLFT2"/>
    <property type="match status" value="1"/>
</dbReference>
<organism evidence="5 6">
    <name type="scientific">Sphingobacterium yanglingense</name>
    <dbReference type="NCBI Taxonomy" id="1437280"/>
    <lineage>
        <taxon>Bacteria</taxon>
        <taxon>Pseudomonadati</taxon>
        <taxon>Bacteroidota</taxon>
        <taxon>Sphingobacteriia</taxon>
        <taxon>Sphingobacteriales</taxon>
        <taxon>Sphingobacteriaceae</taxon>
        <taxon>Sphingobacterium</taxon>
    </lineage>
</organism>
<evidence type="ECO:0000256" key="1">
    <source>
        <dbReference type="ARBA" id="ARBA00006739"/>
    </source>
</evidence>
<dbReference type="InterPro" id="IPR029044">
    <property type="entry name" value="Nucleotide-diphossugar_trans"/>
</dbReference>
<proteinExistence type="inferred from homology"/>
<dbReference type="InterPro" id="IPR001173">
    <property type="entry name" value="Glyco_trans_2-like"/>
</dbReference>
<name>A0A4R6W7V8_9SPHI</name>
<dbReference type="EMBL" id="SNYV01000019">
    <property type="protein sequence ID" value="TDQ73501.1"/>
    <property type="molecule type" value="Genomic_DNA"/>
</dbReference>
<evidence type="ECO:0000313" key="6">
    <source>
        <dbReference type="Proteomes" id="UP000295292"/>
    </source>
</evidence>
<dbReference type="RefSeq" id="WP_133586677.1">
    <property type="nucleotide sequence ID" value="NZ_SNYV01000019.1"/>
</dbReference>
<reference evidence="5 6" key="1">
    <citation type="submission" date="2019-03" db="EMBL/GenBank/DDBJ databases">
        <title>Genomic Encyclopedia of Archaeal and Bacterial Type Strains, Phase II (KMG-II): from individual species to whole genera.</title>
        <authorList>
            <person name="Goeker M."/>
        </authorList>
    </citation>
    <scope>NUCLEOTIDE SEQUENCE [LARGE SCALE GENOMIC DNA]</scope>
    <source>
        <strain evidence="5 6">DSM 28353</strain>
    </source>
</reference>
<keyword evidence="6" id="KW-1185">Reference proteome</keyword>
<dbReference type="AlphaFoldDB" id="A0A4R6W7V8"/>
<evidence type="ECO:0000313" key="5">
    <source>
        <dbReference type="EMBL" id="TDQ73501.1"/>
    </source>
</evidence>
<dbReference type="Pfam" id="PF00535">
    <property type="entry name" value="Glycos_transf_2"/>
    <property type="match status" value="1"/>
</dbReference>
<evidence type="ECO:0000256" key="3">
    <source>
        <dbReference type="ARBA" id="ARBA00022679"/>
    </source>
</evidence>
<dbReference type="Gene3D" id="3.90.550.10">
    <property type="entry name" value="Spore Coat Polysaccharide Biosynthesis Protein SpsA, Chain A"/>
    <property type="match status" value="1"/>
</dbReference>
<comment type="similarity">
    <text evidence="1">Belongs to the glycosyltransferase 2 family.</text>
</comment>
<protein>
    <recommendedName>
        <fullName evidence="4">Glycosyltransferase 2-like domain-containing protein</fullName>
    </recommendedName>
</protein>
<accession>A0A4R6W7V8</accession>
<dbReference type="PANTHER" id="PTHR43179">
    <property type="entry name" value="RHAMNOSYLTRANSFERASE WBBL"/>
    <property type="match status" value="1"/>
</dbReference>
<feature type="domain" description="Glycosyltransferase 2-like" evidence="4">
    <location>
        <begin position="7"/>
        <end position="173"/>
    </location>
</feature>
<evidence type="ECO:0000259" key="4">
    <source>
        <dbReference type="Pfam" id="PF00535"/>
    </source>
</evidence>
<keyword evidence="3" id="KW-0808">Transferase</keyword>
<dbReference type="OrthoDB" id="9771846at2"/>